<dbReference type="InterPro" id="IPR006330">
    <property type="entry name" value="Ado/ade_deaminase"/>
</dbReference>
<dbReference type="EMBL" id="PZPL01000001">
    <property type="protein sequence ID" value="PTL72616.1"/>
    <property type="molecule type" value="Genomic_DNA"/>
</dbReference>
<dbReference type="Gene3D" id="3.20.20.140">
    <property type="entry name" value="Metal-dependent hydrolases"/>
    <property type="match status" value="1"/>
</dbReference>
<evidence type="ECO:0000256" key="4">
    <source>
        <dbReference type="ARBA" id="ARBA00022801"/>
    </source>
</evidence>
<dbReference type="RefSeq" id="WP_107574295.1">
    <property type="nucleotide sequence ID" value="NZ_PZPL01000001.1"/>
</dbReference>
<evidence type="ECO:0000256" key="1">
    <source>
        <dbReference type="ARBA" id="ARBA00001947"/>
    </source>
</evidence>
<evidence type="ECO:0000259" key="6">
    <source>
        <dbReference type="Pfam" id="PF00962"/>
    </source>
</evidence>
<reference evidence="7 8" key="1">
    <citation type="submission" date="2018-03" db="EMBL/GenBank/DDBJ databases">
        <title>Bacteriophage NCPPB3778 and a type I-E CRISPR drive the evolution of the US Biological Select Agent, Rathayibacter toxicus.</title>
        <authorList>
            <person name="Davis E.W.II."/>
            <person name="Tabima J.F."/>
            <person name="Weisberg A.J."/>
            <person name="Dantas Lopes L."/>
            <person name="Wiseman M.S."/>
            <person name="Wiseman M.S."/>
            <person name="Pupko T."/>
            <person name="Belcher M.S."/>
            <person name="Sechler A.J."/>
            <person name="Tancos M.A."/>
            <person name="Schroeder B.K."/>
            <person name="Murray T.D."/>
            <person name="Luster D.G."/>
            <person name="Schneider W.L."/>
            <person name="Rogers E."/>
            <person name="Andreote F.D."/>
            <person name="Grunwald N.J."/>
            <person name="Putnam M.L."/>
            <person name="Chang J.H."/>
        </authorList>
    </citation>
    <scope>NUCLEOTIDE SEQUENCE [LARGE SCALE GENOMIC DNA]</scope>
    <source>
        <strain evidence="7 8">DSM 15933</strain>
    </source>
</reference>
<dbReference type="SUPFAM" id="SSF51556">
    <property type="entry name" value="Metallo-dependent hydrolases"/>
    <property type="match status" value="1"/>
</dbReference>
<evidence type="ECO:0000256" key="2">
    <source>
        <dbReference type="ARBA" id="ARBA00006676"/>
    </source>
</evidence>
<comment type="cofactor">
    <cofactor evidence="1">
        <name>Zn(2+)</name>
        <dbReference type="ChEBI" id="CHEBI:29105"/>
    </cofactor>
</comment>
<proteinExistence type="inferred from homology"/>
<dbReference type="GO" id="GO:0019239">
    <property type="term" value="F:deaminase activity"/>
    <property type="evidence" value="ECO:0007669"/>
    <property type="project" value="InterPro"/>
</dbReference>
<name>A0A2T4USY3_9MICO</name>
<evidence type="ECO:0000313" key="8">
    <source>
        <dbReference type="Proteomes" id="UP000241085"/>
    </source>
</evidence>
<protein>
    <submittedName>
        <fullName evidence="7">Adenosine deaminase</fullName>
    </submittedName>
</protein>
<dbReference type="AlphaFoldDB" id="A0A2T4USY3"/>
<sequence>MSAVEQQPGIDDDEVLRRLPKTELHCHFASTMSSAHLVASADRYGVELPSTDPATLFDFADLQEFLVAFRAAHRVLRTPADLATVAYDGVRAAAAQGLRYREYAINPQYFADSAYLGWSGLGYADVLDPILDGLRAAEADLGVGFRMVVAVNRRESAGSAVELVETIRRHPREEVVALGMDDLTPEGAEDPGRFREAFALARRSGLALTAHVGETDRSENDSVRIALDALQVDRIDHGYRILDDPDLVARARDSGIGFTTTPVSTTICSGWTLDPQHRIAEMVRAGLRVTVSTDDAVFFRTDIGREYREALPALGLGIDDACTIVRNGVEAAFCPPEQKARLREEFDAVIAGLLGERSLIE</sequence>
<dbReference type="PANTHER" id="PTHR43114:SF6">
    <property type="entry name" value="ADENINE DEAMINASE"/>
    <property type="match status" value="1"/>
</dbReference>
<organism evidence="7 8">
    <name type="scientific">Rathayibacter caricis DSM 15933</name>
    <dbReference type="NCBI Taxonomy" id="1328867"/>
    <lineage>
        <taxon>Bacteria</taxon>
        <taxon>Bacillati</taxon>
        <taxon>Actinomycetota</taxon>
        <taxon>Actinomycetes</taxon>
        <taxon>Micrococcales</taxon>
        <taxon>Microbacteriaceae</taxon>
        <taxon>Rathayibacter</taxon>
    </lineage>
</organism>
<dbReference type="InterPro" id="IPR032466">
    <property type="entry name" value="Metal_Hydrolase"/>
</dbReference>
<evidence type="ECO:0000256" key="3">
    <source>
        <dbReference type="ARBA" id="ARBA00022723"/>
    </source>
</evidence>
<comment type="caution">
    <text evidence="7">The sequence shown here is derived from an EMBL/GenBank/DDBJ whole genome shotgun (WGS) entry which is preliminary data.</text>
</comment>
<feature type="domain" description="Adenosine deaminase" evidence="6">
    <location>
        <begin position="20"/>
        <end position="348"/>
    </location>
</feature>
<dbReference type="NCBIfam" id="TIGR01430">
    <property type="entry name" value="aden_deam"/>
    <property type="match status" value="1"/>
</dbReference>
<accession>A0A2T4USY3</accession>
<keyword evidence="5" id="KW-0862">Zinc</keyword>
<dbReference type="Proteomes" id="UP000241085">
    <property type="component" value="Unassembled WGS sequence"/>
</dbReference>
<comment type="similarity">
    <text evidence="2">Belongs to the metallo-dependent hydrolases superfamily. Adenosine and AMP deaminases family.</text>
</comment>
<keyword evidence="4" id="KW-0378">Hydrolase</keyword>
<evidence type="ECO:0000313" key="7">
    <source>
        <dbReference type="EMBL" id="PTL72616.1"/>
    </source>
</evidence>
<dbReference type="GO" id="GO:0046872">
    <property type="term" value="F:metal ion binding"/>
    <property type="evidence" value="ECO:0007669"/>
    <property type="project" value="UniProtKB-KW"/>
</dbReference>
<dbReference type="PANTHER" id="PTHR43114">
    <property type="entry name" value="ADENINE DEAMINASE"/>
    <property type="match status" value="1"/>
</dbReference>
<dbReference type="InterPro" id="IPR001365">
    <property type="entry name" value="A_deaminase_dom"/>
</dbReference>
<keyword evidence="3" id="KW-0479">Metal-binding</keyword>
<keyword evidence="8" id="KW-1185">Reference proteome</keyword>
<gene>
    <name evidence="7" type="primary">add</name>
    <name evidence="7" type="ORF">C1I63_07005</name>
</gene>
<dbReference type="Pfam" id="PF00962">
    <property type="entry name" value="A_deaminase"/>
    <property type="match status" value="1"/>
</dbReference>
<dbReference type="GO" id="GO:0016814">
    <property type="term" value="F:hydrolase activity, acting on carbon-nitrogen (but not peptide) bonds, in cyclic amidines"/>
    <property type="evidence" value="ECO:0007669"/>
    <property type="project" value="UniProtKB-ARBA"/>
</dbReference>
<evidence type="ECO:0000256" key="5">
    <source>
        <dbReference type="ARBA" id="ARBA00022833"/>
    </source>
</evidence>